<gene>
    <name evidence="2" type="ORF">EVAR_50095_1</name>
</gene>
<feature type="compositionally biased region" description="Basic and acidic residues" evidence="1">
    <location>
        <begin position="217"/>
        <end position="235"/>
    </location>
</feature>
<comment type="caution">
    <text evidence="2">The sequence shown here is derived from an EMBL/GenBank/DDBJ whole genome shotgun (WGS) entry which is preliminary data.</text>
</comment>
<dbReference type="PANTHER" id="PTHR33481:SF1">
    <property type="entry name" value="ENDONUCLEASE_EXONUCLEASE_PHOSPHATASE DOMAIN-CONTAINING PROTEIN-RELATED"/>
    <property type="match status" value="1"/>
</dbReference>
<reference evidence="2 3" key="1">
    <citation type="journal article" date="2019" name="Commun. Biol.">
        <title>The bagworm genome reveals a unique fibroin gene that provides high tensile strength.</title>
        <authorList>
            <person name="Kono N."/>
            <person name="Nakamura H."/>
            <person name="Ohtoshi R."/>
            <person name="Tomita M."/>
            <person name="Numata K."/>
            <person name="Arakawa K."/>
        </authorList>
    </citation>
    <scope>NUCLEOTIDE SEQUENCE [LARGE SCALE GENOMIC DNA]</scope>
</reference>
<sequence>MPKAVNSPAFEPNHTLIVSSADPKNTGKQVIERIREVLDNGGQAAQAFLDAGKVYVGLQSYLISDHSRLVQCIRFLGFDHTKAICKEKEAQCSFLGTPTLGKCLDRLQEKVLTCRNCTRVTLRIIESIIDGAELETILQAYTDAIHEAYTDTIPGKTPHKERSPNQKAVRDLRIFPGEDGISEEIQTITNEKLERILYCTGEGDHVGKDLSDDDENHEEKQRHSTEERKRKEASGPDRLTADIYRTAINSVEGIFLAIAKKCLLLGHFPRQWKVTHVVVIRKPGKEDYTHPKSYKSIGLLSILGKIIEKLLRNRSTGMHQRVRGSRRNGVGGLSAYFGNPRISQKLHKDMRERYLQIYLSKSESHLTAALEDAKTAAFGIREQSRVLTLHEIRGLTSEGAVIMRTTAKQKLQDSVPYAVMEICILYERW</sequence>
<evidence type="ECO:0000313" key="3">
    <source>
        <dbReference type="Proteomes" id="UP000299102"/>
    </source>
</evidence>
<organism evidence="2 3">
    <name type="scientific">Eumeta variegata</name>
    <name type="common">Bagworm moth</name>
    <name type="synonym">Eumeta japonica</name>
    <dbReference type="NCBI Taxonomy" id="151549"/>
    <lineage>
        <taxon>Eukaryota</taxon>
        <taxon>Metazoa</taxon>
        <taxon>Ecdysozoa</taxon>
        <taxon>Arthropoda</taxon>
        <taxon>Hexapoda</taxon>
        <taxon>Insecta</taxon>
        <taxon>Pterygota</taxon>
        <taxon>Neoptera</taxon>
        <taxon>Endopterygota</taxon>
        <taxon>Lepidoptera</taxon>
        <taxon>Glossata</taxon>
        <taxon>Ditrysia</taxon>
        <taxon>Tineoidea</taxon>
        <taxon>Psychidae</taxon>
        <taxon>Oiketicinae</taxon>
        <taxon>Eumeta</taxon>
    </lineage>
</organism>
<dbReference type="EMBL" id="BGZK01000965">
    <property type="protein sequence ID" value="GBP66716.1"/>
    <property type="molecule type" value="Genomic_DNA"/>
</dbReference>
<dbReference type="AlphaFoldDB" id="A0A4C1XRZ3"/>
<dbReference type="PANTHER" id="PTHR33481">
    <property type="entry name" value="REVERSE TRANSCRIPTASE"/>
    <property type="match status" value="1"/>
</dbReference>
<dbReference type="OrthoDB" id="9802488at2759"/>
<evidence type="ECO:0000256" key="1">
    <source>
        <dbReference type="SAM" id="MobiDB-lite"/>
    </source>
</evidence>
<protein>
    <submittedName>
        <fullName evidence="2">Retrovirus-related Pol polyprotein from type-1 retrotransposable element R1</fullName>
    </submittedName>
</protein>
<keyword evidence="3" id="KW-1185">Reference proteome</keyword>
<feature type="region of interest" description="Disordered" evidence="1">
    <location>
        <begin position="207"/>
        <end position="235"/>
    </location>
</feature>
<evidence type="ECO:0000313" key="2">
    <source>
        <dbReference type="EMBL" id="GBP66716.1"/>
    </source>
</evidence>
<proteinExistence type="predicted"/>
<accession>A0A4C1XRZ3</accession>
<dbReference type="Proteomes" id="UP000299102">
    <property type="component" value="Unassembled WGS sequence"/>
</dbReference>
<name>A0A4C1XRZ3_EUMVA</name>